<organism evidence="2 3">
    <name type="scientific">Aegilops tauschii subsp. strangulata</name>
    <name type="common">Goatgrass</name>
    <dbReference type="NCBI Taxonomy" id="200361"/>
    <lineage>
        <taxon>Eukaryota</taxon>
        <taxon>Viridiplantae</taxon>
        <taxon>Streptophyta</taxon>
        <taxon>Embryophyta</taxon>
        <taxon>Tracheophyta</taxon>
        <taxon>Spermatophyta</taxon>
        <taxon>Magnoliopsida</taxon>
        <taxon>Liliopsida</taxon>
        <taxon>Poales</taxon>
        <taxon>Poaceae</taxon>
        <taxon>BOP clade</taxon>
        <taxon>Pooideae</taxon>
        <taxon>Triticodae</taxon>
        <taxon>Triticeae</taxon>
        <taxon>Triticinae</taxon>
        <taxon>Aegilops</taxon>
    </lineage>
</organism>
<protein>
    <submittedName>
        <fullName evidence="2">Uncharacterized protein</fullName>
    </submittedName>
</protein>
<accession>A0A453MCT7</accession>
<feature type="region of interest" description="Disordered" evidence="1">
    <location>
        <begin position="44"/>
        <end position="80"/>
    </location>
</feature>
<keyword evidence="3" id="KW-1185">Reference proteome</keyword>
<dbReference type="Proteomes" id="UP000015105">
    <property type="component" value="Chromosome 5D"/>
</dbReference>
<reference evidence="3" key="1">
    <citation type="journal article" date="2014" name="Science">
        <title>Ancient hybridizations among the ancestral genomes of bread wheat.</title>
        <authorList>
            <consortium name="International Wheat Genome Sequencing Consortium,"/>
            <person name="Marcussen T."/>
            <person name="Sandve S.R."/>
            <person name="Heier L."/>
            <person name="Spannagl M."/>
            <person name="Pfeifer M."/>
            <person name="Jakobsen K.S."/>
            <person name="Wulff B.B."/>
            <person name="Steuernagel B."/>
            <person name="Mayer K.F."/>
            <person name="Olsen O.A."/>
        </authorList>
    </citation>
    <scope>NUCLEOTIDE SEQUENCE [LARGE SCALE GENOMIC DNA]</scope>
    <source>
        <strain evidence="3">cv. AL8/78</strain>
    </source>
</reference>
<feature type="compositionally biased region" description="Basic residues" evidence="1">
    <location>
        <begin position="71"/>
        <end position="80"/>
    </location>
</feature>
<evidence type="ECO:0000313" key="2">
    <source>
        <dbReference type="EnsemblPlants" id="AET5Gv21141100.1"/>
    </source>
</evidence>
<reference evidence="2" key="4">
    <citation type="submission" date="2019-03" db="UniProtKB">
        <authorList>
            <consortium name="EnsemblPlants"/>
        </authorList>
    </citation>
    <scope>IDENTIFICATION</scope>
</reference>
<reference evidence="2" key="3">
    <citation type="journal article" date="2017" name="Nature">
        <title>Genome sequence of the progenitor of the wheat D genome Aegilops tauschii.</title>
        <authorList>
            <person name="Luo M.C."/>
            <person name="Gu Y.Q."/>
            <person name="Puiu D."/>
            <person name="Wang H."/>
            <person name="Twardziok S.O."/>
            <person name="Deal K.R."/>
            <person name="Huo N."/>
            <person name="Zhu T."/>
            <person name="Wang L."/>
            <person name="Wang Y."/>
            <person name="McGuire P.E."/>
            <person name="Liu S."/>
            <person name="Long H."/>
            <person name="Ramasamy R.K."/>
            <person name="Rodriguez J.C."/>
            <person name="Van S.L."/>
            <person name="Yuan L."/>
            <person name="Wang Z."/>
            <person name="Xia Z."/>
            <person name="Xiao L."/>
            <person name="Anderson O.D."/>
            <person name="Ouyang S."/>
            <person name="Liang Y."/>
            <person name="Zimin A.V."/>
            <person name="Pertea G."/>
            <person name="Qi P."/>
            <person name="Bennetzen J.L."/>
            <person name="Dai X."/>
            <person name="Dawson M.W."/>
            <person name="Muller H.G."/>
            <person name="Kugler K."/>
            <person name="Rivarola-Duarte L."/>
            <person name="Spannagl M."/>
            <person name="Mayer K.F.X."/>
            <person name="Lu F.H."/>
            <person name="Bevan M.W."/>
            <person name="Leroy P."/>
            <person name="Li P."/>
            <person name="You F.M."/>
            <person name="Sun Q."/>
            <person name="Liu Z."/>
            <person name="Lyons E."/>
            <person name="Wicker T."/>
            <person name="Salzberg S.L."/>
            <person name="Devos K.M."/>
            <person name="Dvorak J."/>
        </authorList>
    </citation>
    <scope>NUCLEOTIDE SEQUENCE [LARGE SCALE GENOMIC DNA]</scope>
    <source>
        <strain evidence="2">cv. AL8/78</strain>
    </source>
</reference>
<reference evidence="3" key="2">
    <citation type="journal article" date="2017" name="Nat. Plants">
        <title>The Aegilops tauschii genome reveals multiple impacts of transposons.</title>
        <authorList>
            <person name="Zhao G."/>
            <person name="Zou C."/>
            <person name="Li K."/>
            <person name="Wang K."/>
            <person name="Li T."/>
            <person name="Gao L."/>
            <person name="Zhang X."/>
            <person name="Wang H."/>
            <person name="Yang Z."/>
            <person name="Liu X."/>
            <person name="Jiang W."/>
            <person name="Mao L."/>
            <person name="Kong X."/>
            <person name="Jiao Y."/>
            <person name="Jia J."/>
        </authorList>
    </citation>
    <scope>NUCLEOTIDE SEQUENCE [LARGE SCALE GENOMIC DNA]</scope>
    <source>
        <strain evidence="3">cv. AL8/78</strain>
    </source>
</reference>
<evidence type="ECO:0000313" key="3">
    <source>
        <dbReference type="Proteomes" id="UP000015105"/>
    </source>
</evidence>
<name>A0A453MCT7_AEGTS</name>
<sequence length="80" mass="8853">CSPSLTSVAHTTPHWQPSFFPVLRAAGSFDKSQTLPSVARYFRRSQPPLAPPRPTPGCHADPQVRLPPAGRRSRCLRPRP</sequence>
<proteinExistence type="predicted"/>
<dbReference type="AlphaFoldDB" id="A0A453MCT7"/>
<dbReference type="EnsemblPlants" id="AET5Gv21141100.1">
    <property type="protein sequence ID" value="AET5Gv21141100.1"/>
    <property type="gene ID" value="AET5Gv21141100"/>
</dbReference>
<dbReference type="Gramene" id="AET5Gv21141100.1">
    <property type="protein sequence ID" value="AET5Gv21141100.1"/>
    <property type="gene ID" value="AET5Gv21141100"/>
</dbReference>
<reference evidence="2" key="5">
    <citation type="journal article" date="2021" name="G3 (Bethesda)">
        <title>Aegilops tauschii genome assembly Aet v5.0 features greater sequence contiguity and improved annotation.</title>
        <authorList>
            <person name="Wang L."/>
            <person name="Zhu T."/>
            <person name="Rodriguez J.C."/>
            <person name="Deal K.R."/>
            <person name="Dubcovsky J."/>
            <person name="McGuire P.E."/>
            <person name="Lux T."/>
            <person name="Spannagl M."/>
            <person name="Mayer K.F.X."/>
            <person name="Baldrich P."/>
            <person name="Meyers B.C."/>
            <person name="Huo N."/>
            <person name="Gu Y.Q."/>
            <person name="Zhou H."/>
            <person name="Devos K.M."/>
            <person name="Bennetzen J.L."/>
            <person name="Unver T."/>
            <person name="Budak H."/>
            <person name="Gulick P.J."/>
            <person name="Galiba G."/>
            <person name="Kalapos B."/>
            <person name="Nelson D.R."/>
            <person name="Li P."/>
            <person name="You F.M."/>
            <person name="Luo M.C."/>
            <person name="Dvorak J."/>
        </authorList>
    </citation>
    <scope>NUCLEOTIDE SEQUENCE [LARGE SCALE GENOMIC DNA]</scope>
    <source>
        <strain evidence="2">cv. AL8/78</strain>
    </source>
</reference>
<evidence type="ECO:0000256" key="1">
    <source>
        <dbReference type="SAM" id="MobiDB-lite"/>
    </source>
</evidence>